<feature type="transmembrane region" description="Helical" evidence="11">
    <location>
        <begin position="320"/>
        <end position="338"/>
    </location>
</feature>
<dbReference type="Gene3D" id="3.40.50.720">
    <property type="entry name" value="NAD(P)-binding Rossmann-like Domain"/>
    <property type="match status" value="1"/>
</dbReference>
<feature type="transmembrane region" description="Helical" evidence="11">
    <location>
        <begin position="384"/>
        <end position="405"/>
    </location>
</feature>
<evidence type="ECO:0000256" key="5">
    <source>
        <dbReference type="ARBA" id="ARBA00022538"/>
    </source>
</evidence>
<dbReference type="InterPro" id="IPR006153">
    <property type="entry name" value="Cation/H_exchanger_TM"/>
</dbReference>
<evidence type="ECO:0000256" key="7">
    <source>
        <dbReference type="ARBA" id="ARBA00022958"/>
    </source>
</evidence>
<evidence type="ECO:0000256" key="3">
    <source>
        <dbReference type="ARBA" id="ARBA00022448"/>
    </source>
</evidence>
<keyword evidence="10 11" id="KW-0472">Membrane</keyword>
<dbReference type="PROSITE" id="PS51201">
    <property type="entry name" value="RCK_N"/>
    <property type="match status" value="1"/>
</dbReference>
<feature type="transmembrane region" description="Helical" evidence="11">
    <location>
        <begin position="6"/>
        <end position="23"/>
    </location>
</feature>
<evidence type="ECO:0000313" key="13">
    <source>
        <dbReference type="EMBL" id="MCV3272648.1"/>
    </source>
</evidence>
<proteinExistence type="inferred from homology"/>
<evidence type="ECO:0000256" key="2">
    <source>
        <dbReference type="ARBA" id="ARBA00005551"/>
    </source>
</evidence>
<keyword evidence="3" id="KW-0813">Transport</keyword>
<feature type="transmembrane region" description="Helical" evidence="11">
    <location>
        <begin position="146"/>
        <end position="169"/>
    </location>
</feature>
<dbReference type="Gene3D" id="1.20.1530.20">
    <property type="match status" value="1"/>
</dbReference>
<name>A0ABT3BHI8_9RHOB</name>
<feature type="domain" description="RCK N-terminal" evidence="12">
    <location>
        <begin position="424"/>
        <end position="541"/>
    </location>
</feature>
<reference evidence="13 14" key="1">
    <citation type="submission" date="2022-04" db="EMBL/GenBank/DDBJ databases">
        <title>Roseobacter sp. WL0113 is a bacterium isolated from neritic sediment.</title>
        <authorList>
            <person name="Wang L."/>
            <person name="He W."/>
            <person name="Zhang D.-F."/>
        </authorList>
    </citation>
    <scope>NUCLEOTIDE SEQUENCE [LARGE SCALE GENOMIC DNA]</scope>
    <source>
        <strain evidence="13 14">WL0113</strain>
    </source>
</reference>
<dbReference type="NCBIfam" id="TIGR00932">
    <property type="entry name" value="2a37"/>
    <property type="match status" value="1"/>
</dbReference>
<dbReference type="SUPFAM" id="SSF51735">
    <property type="entry name" value="NAD(P)-binding Rossmann-fold domains"/>
    <property type="match status" value="1"/>
</dbReference>
<evidence type="ECO:0000256" key="4">
    <source>
        <dbReference type="ARBA" id="ARBA00022449"/>
    </source>
</evidence>
<keyword evidence="8 11" id="KW-1133">Transmembrane helix</keyword>
<keyword evidence="7" id="KW-0630">Potassium</keyword>
<dbReference type="RefSeq" id="WP_263844965.1">
    <property type="nucleotide sequence ID" value="NZ_JALIEB010000009.1"/>
</dbReference>
<comment type="subcellular location">
    <subcellularLocation>
        <location evidence="1">Membrane</location>
        <topology evidence="1">Multi-pass membrane protein</topology>
    </subcellularLocation>
</comment>
<dbReference type="PANTHER" id="PTHR46157:SF4">
    <property type="entry name" value="K(+) EFFLUX ANTIPORTER 3, CHLOROPLASTIC"/>
    <property type="match status" value="1"/>
</dbReference>
<keyword evidence="9" id="KW-0406">Ion transport</keyword>
<feature type="transmembrane region" description="Helical" evidence="11">
    <location>
        <begin position="243"/>
        <end position="260"/>
    </location>
</feature>
<dbReference type="Pfam" id="PF00999">
    <property type="entry name" value="Na_H_Exchanger"/>
    <property type="match status" value="1"/>
</dbReference>
<evidence type="ECO:0000256" key="1">
    <source>
        <dbReference type="ARBA" id="ARBA00004141"/>
    </source>
</evidence>
<dbReference type="Proteomes" id="UP001208690">
    <property type="component" value="Unassembled WGS sequence"/>
</dbReference>
<dbReference type="PANTHER" id="PTHR46157">
    <property type="entry name" value="K(+) EFFLUX ANTIPORTER 3, CHLOROPLASTIC"/>
    <property type="match status" value="1"/>
</dbReference>
<protein>
    <submittedName>
        <fullName evidence="13">Monovalent cation:proton antiporter-2 (CPA2) family protein</fullName>
    </submittedName>
</protein>
<keyword evidence="5" id="KW-0633">Potassium transport</keyword>
<evidence type="ECO:0000259" key="12">
    <source>
        <dbReference type="PROSITE" id="PS51201"/>
    </source>
</evidence>
<organism evidence="13 14">
    <name type="scientific">Roseobacter sinensis</name>
    <dbReference type="NCBI Taxonomy" id="2931391"/>
    <lineage>
        <taxon>Bacteria</taxon>
        <taxon>Pseudomonadati</taxon>
        <taxon>Pseudomonadota</taxon>
        <taxon>Alphaproteobacteria</taxon>
        <taxon>Rhodobacterales</taxon>
        <taxon>Roseobacteraceae</taxon>
        <taxon>Roseobacter</taxon>
    </lineage>
</organism>
<feature type="transmembrane region" description="Helical" evidence="11">
    <location>
        <begin position="350"/>
        <end position="372"/>
    </location>
</feature>
<evidence type="ECO:0000256" key="6">
    <source>
        <dbReference type="ARBA" id="ARBA00022692"/>
    </source>
</evidence>
<evidence type="ECO:0000256" key="9">
    <source>
        <dbReference type="ARBA" id="ARBA00023065"/>
    </source>
</evidence>
<keyword evidence="14" id="KW-1185">Reference proteome</keyword>
<feature type="transmembrane region" description="Helical" evidence="11">
    <location>
        <begin position="206"/>
        <end position="231"/>
    </location>
</feature>
<keyword evidence="6 11" id="KW-0812">Transmembrane</keyword>
<feature type="transmembrane region" description="Helical" evidence="11">
    <location>
        <begin position="30"/>
        <end position="48"/>
    </location>
</feature>
<evidence type="ECO:0000256" key="10">
    <source>
        <dbReference type="ARBA" id="ARBA00023136"/>
    </source>
</evidence>
<gene>
    <name evidence="13" type="ORF">MUB52_14515</name>
</gene>
<evidence type="ECO:0000256" key="11">
    <source>
        <dbReference type="SAM" id="Phobius"/>
    </source>
</evidence>
<feature type="transmembrane region" description="Helical" evidence="11">
    <location>
        <begin position="54"/>
        <end position="73"/>
    </location>
</feature>
<feature type="transmembrane region" description="Helical" evidence="11">
    <location>
        <begin position="295"/>
        <end position="314"/>
    </location>
</feature>
<feature type="transmembrane region" description="Helical" evidence="11">
    <location>
        <begin position="113"/>
        <end position="134"/>
    </location>
</feature>
<sequence length="624" mass="67738">MDSFLFQASIYLAAAVIAVPFASRLGLGSVLGYLAAGIIIGPLLGLVGSETEDLQHFAEFGVVMMLFLIGLELEPRALWDMRHRLVGLGGLQIVLSALALMAIAMAYNQPWGVALAIGLALSLSSTAIVLQTLSEKGLMQTSGGRSVFSVLLTQDIAVIPILAFLPLLVATVPAQIAGDGSIQRAGADTHDKAHHSLSLVEGLPGWGVTLVTIAAIAAVILAGVFLTRPVFRYIHSARLREMYTALALLIVVGISFLMTLVGLSPALGAFLAGVVLASSEFRHELETDLEPFKGLLLGLFFITVGAGINFTLLFDNVLNIIGMALLVIVLKGVILYGLGRAFKLKGKDHWLFTLALAQAGEFGFVLVSFSVVQGVIPRGVAETLLLVISISMLITPLLFIIYDYLSKRAPETKEQHPDDEIDIEGPVIIAGIGRFGQIVNRLVQASGFDTVVLDHDMETIAVMRRFGFKGFLGDPTRPDILRAAGLQNARVLVVALDDPEAAIKLVTYARKLRPDLHIVARARDRTHVYRLYQAGADDIVREMFDSSLRAGRYVLENIGLSEFEAAEAERIFYHHDRYSVQELAQLWDPEVPASQNPAYLARAKELQKELETAILSRESEEKRA</sequence>
<dbReference type="InterPro" id="IPR003148">
    <property type="entry name" value="RCK_N"/>
</dbReference>
<evidence type="ECO:0000256" key="8">
    <source>
        <dbReference type="ARBA" id="ARBA00022989"/>
    </source>
</evidence>
<comment type="caution">
    <text evidence="13">The sequence shown here is derived from an EMBL/GenBank/DDBJ whole genome shotgun (WGS) entry which is preliminary data.</text>
</comment>
<dbReference type="InterPro" id="IPR004771">
    <property type="entry name" value="K/H_exchanger"/>
</dbReference>
<dbReference type="InterPro" id="IPR038770">
    <property type="entry name" value="Na+/solute_symporter_sf"/>
</dbReference>
<dbReference type="EMBL" id="JALIEB010000009">
    <property type="protein sequence ID" value="MCV3272648.1"/>
    <property type="molecule type" value="Genomic_DNA"/>
</dbReference>
<dbReference type="InterPro" id="IPR036291">
    <property type="entry name" value="NAD(P)-bd_dom_sf"/>
</dbReference>
<comment type="similarity">
    <text evidence="2">Belongs to the monovalent cation:proton antiporter 2 (CPA2) transporter (TC 2.A.37) family.</text>
</comment>
<dbReference type="Pfam" id="PF02254">
    <property type="entry name" value="TrkA_N"/>
    <property type="match status" value="1"/>
</dbReference>
<keyword evidence="4" id="KW-0050">Antiport</keyword>
<evidence type="ECO:0000313" key="14">
    <source>
        <dbReference type="Proteomes" id="UP001208690"/>
    </source>
</evidence>
<feature type="transmembrane region" description="Helical" evidence="11">
    <location>
        <begin position="85"/>
        <end position="107"/>
    </location>
</feature>
<accession>A0ABT3BHI8</accession>